<dbReference type="AlphaFoldDB" id="A0A3M2LRR9"/>
<proteinExistence type="predicted"/>
<feature type="transmembrane region" description="Helical" evidence="1">
    <location>
        <begin position="131"/>
        <end position="152"/>
    </location>
</feature>
<feature type="transmembrane region" description="Helical" evidence="1">
    <location>
        <begin position="33"/>
        <end position="54"/>
    </location>
</feature>
<reference evidence="2 3" key="1">
    <citation type="submission" date="2018-10" db="EMBL/GenBank/DDBJ databases">
        <title>Isolation, diversity and antifungal activity of actinobacteria from wheat.</title>
        <authorList>
            <person name="Han C."/>
        </authorList>
    </citation>
    <scope>NUCLEOTIDE SEQUENCE [LARGE SCALE GENOMIC DNA]</scope>
    <source>
        <strain evidence="2 3">NEAU-YY642</strain>
    </source>
</reference>
<evidence type="ECO:0000313" key="3">
    <source>
        <dbReference type="Proteomes" id="UP000278673"/>
    </source>
</evidence>
<keyword evidence="1" id="KW-0812">Transmembrane</keyword>
<name>A0A3M2LRR9_9ACTN</name>
<comment type="caution">
    <text evidence="2">The sequence shown here is derived from an EMBL/GenBank/DDBJ whole genome shotgun (WGS) entry which is preliminary data.</text>
</comment>
<dbReference type="RefSeq" id="WP_122184085.1">
    <property type="nucleotide sequence ID" value="NZ_RFFJ01000062.1"/>
</dbReference>
<dbReference type="Proteomes" id="UP000278673">
    <property type="component" value="Unassembled WGS sequence"/>
</dbReference>
<dbReference type="Pfam" id="PF19545">
    <property type="entry name" value="DUF6069"/>
    <property type="match status" value="1"/>
</dbReference>
<feature type="transmembrane region" description="Helical" evidence="1">
    <location>
        <begin position="74"/>
        <end position="98"/>
    </location>
</feature>
<evidence type="ECO:0000256" key="1">
    <source>
        <dbReference type="SAM" id="Phobius"/>
    </source>
</evidence>
<sequence length="161" mass="16235">MSVVSSSKTSPAPAASRAAVPAGPVDRLVRRPVWQVGAVAVVAGAALTEGFALAARGLGVSMLAATGGQEPAEIPVGGFATAVLACATLGVLLALVLARFRRRPARIFAATTGVLTALSLVPPFLTTDTATSTRLVLAVAHLVAAAVVVPPLTRRLALVRR</sequence>
<dbReference type="EMBL" id="RFFJ01000062">
    <property type="protein sequence ID" value="RMI40087.1"/>
    <property type="molecule type" value="Genomic_DNA"/>
</dbReference>
<keyword evidence="1" id="KW-0472">Membrane</keyword>
<dbReference type="InterPro" id="IPR045713">
    <property type="entry name" value="DUF6069"/>
</dbReference>
<keyword evidence="1" id="KW-1133">Transmembrane helix</keyword>
<keyword evidence="3" id="KW-1185">Reference proteome</keyword>
<accession>A0A3M2LRR9</accession>
<evidence type="ECO:0000313" key="2">
    <source>
        <dbReference type="EMBL" id="RMI40087.1"/>
    </source>
</evidence>
<feature type="transmembrane region" description="Helical" evidence="1">
    <location>
        <begin position="105"/>
        <end position="125"/>
    </location>
</feature>
<protein>
    <submittedName>
        <fullName evidence="2">Uncharacterized protein</fullName>
    </submittedName>
</protein>
<gene>
    <name evidence="2" type="ORF">EBN88_13395</name>
</gene>
<organism evidence="2 3">
    <name type="scientific">Streptomyces triticirhizae</name>
    <dbReference type="NCBI Taxonomy" id="2483353"/>
    <lineage>
        <taxon>Bacteria</taxon>
        <taxon>Bacillati</taxon>
        <taxon>Actinomycetota</taxon>
        <taxon>Actinomycetes</taxon>
        <taxon>Kitasatosporales</taxon>
        <taxon>Streptomycetaceae</taxon>
        <taxon>Streptomyces</taxon>
    </lineage>
</organism>